<keyword evidence="3" id="KW-1185">Reference proteome</keyword>
<dbReference type="AlphaFoldDB" id="E9DBC2"/>
<sequence length="89" mass="10011">MDHENPSIQSPIDMMPPRPTRQTTIISHVVDPTEIDTNMKKMNIDEDADSSGATTSETPADNIGNRDTPLNILDKTQREKIFEEKKTCL</sequence>
<protein>
    <submittedName>
        <fullName evidence="2">Uncharacterized protein</fullName>
    </submittedName>
</protein>
<feature type="region of interest" description="Disordered" evidence="1">
    <location>
        <begin position="44"/>
        <end position="77"/>
    </location>
</feature>
<reference evidence="3" key="2">
    <citation type="submission" date="2010-03" db="EMBL/GenBank/DDBJ databases">
        <title>The genome sequence of Coccidioides posadasii strain Silveira.</title>
        <authorList>
            <consortium name="The Broad Institute Genome Sequencing Center for Infectious Disease"/>
            <person name="Neafsey D."/>
            <person name="Orbach M."/>
            <person name="Henn M.R."/>
            <person name="Cole G.T."/>
            <person name="Galgiani J."/>
            <person name="Gardner M.J."/>
            <person name="Kirkland T.N."/>
            <person name="Taylor J.W."/>
            <person name="Young S.K."/>
            <person name="Zeng Q."/>
            <person name="Koehrsen M."/>
            <person name="Alvarado L."/>
            <person name="Berlin A."/>
            <person name="Borenstein D."/>
            <person name="Chapman S.B."/>
            <person name="Chen Z."/>
            <person name="Engels R."/>
            <person name="Freedman E."/>
            <person name="Gellesch M."/>
            <person name="Goldberg J."/>
            <person name="Griggs A."/>
            <person name="Gujja S."/>
            <person name="Heilman E."/>
            <person name="Heiman D."/>
            <person name="Howarth C."/>
            <person name="Jen D."/>
            <person name="Larson L."/>
            <person name="Mehta T."/>
            <person name="Neiman D."/>
            <person name="Park D."/>
            <person name="Pearson M."/>
            <person name="Richards J."/>
            <person name="Roberts A."/>
            <person name="Saif S."/>
            <person name="Shea T."/>
            <person name="Shenoy N."/>
            <person name="Sisk P."/>
            <person name="Stolte C."/>
            <person name="Sykes S."/>
            <person name="Walk T."/>
            <person name="White J."/>
            <person name="Yandava C."/>
            <person name="Haas B."/>
            <person name="Nusbaum C."/>
            <person name="Birren B."/>
        </authorList>
    </citation>
    <scope>NUCLEOTIDE SEQUENCE [LARGE SCALE GENOMIC DNA]</scope>
    <source>
        <strain evidence="3">RMSCC 757 / Silveira</strain>
    </source>
</reference>
<dbReference type="HOGENOM" id="CLU_2527297_0_0_1"/>
<proteinExistence type="predicted"/>
<dbReference type="VEuPathDB" id="FungiDB:CPSG_07124"/>
<gene>
    <name evidence="2" type="ORF">CPSG_07124</name>
</gene>
<accession>E9DBC2</accession>
<organism evidence="3">
    <name type="scientific">Coccidioides posadasii (strain RMSCC 757 / Silveira)</name>
    <name type="common">Valley fever fungus</name>
    <dbReference type="NCBI Taxonomy" id="443226"/>
    <lineage>
        <taxon>Eukaryota</taxon>
        <taxon>Fungi</taxon>
        <taxon>Dikarya</taxon>
        <taxon>Ascomycota</taxon>
        <taxon>Pezizomycotina</taxon>
        <taxon>Eurotiomycetes</taxon>
        <taxon>Eurotiomycetidae</taxon>
        <taxon>Onygenales</taxon>
        <taxon>Onygenaceae</taxon>
        <taxon>Coccidioides</taxon>
    </lineage>
</organism>
<evidence type="ECO:0000256" key="1">
    <source>
        <dbReference type="SAM" id="MobiDB-lite"/>
    </source>
</evidence>
<evidence type="ECO:0000313" key="3">
    <source>
        <dbReference type="Proteomes" id="UP000002497"/>
    </source>
</evidence>
<dbReference type="Proteomes" id="UP000002497">
    <property type="component" value="Unassembled WGS sequence"/>
</dbReference>
<evidence type="ECO:0000313" key="2">
    <source>
        <dbReference type="EMBL" id="EFW16074.1"/>
    </source>
</evidence>
<name>E9DBC2_COCPS</name>
<dbReference type="EMBL" id="GL636498">
    <property type="protein sequence ID" value="EFW16074.1"/>
    <property type="molecule type" value="Genomic_DNA"/>
</dbReference>
<reference evidence="3" key="1">
    <citation type="journal article" date="2010" name="Genome Res.">
        <title>Population genomic sequencing of Coccidioides fungi reveals recent hybridization and transposon control.</title>
        <authorList>
            <person name="Neafsey D.E."/>
            <person name="Barker B.M."/>
            <person name="Sharpton T.J."/>
            <person name="Stajich J.E."/>
            <person name="Park D.J."/>
            <person name="Whiston E."/>
            <person name="Hung C.-Y."/>
            <person name="McMahan C."/>
            <person name="White J."/>
            <person name="Sykes S."/>
            <person name="Heiman D."/>
            <person name="Young S."/>
            <person name="Zeng Q."/>
            <person name="Abouelleil A."/>
            <person name="Aftuck L."/>
            <person name="Bessette D."/>
            <person name="Brown A."/>
            <person name="FitzGerald M."/>
            <person name="Lui A."/>
            <person name="Macdonald J.P."/>
            <person name="Priest M."/>
            <person name="Orbach M.J."/>
            <person name="Galgiani J.N."/>
            <person name="Kirkland T.N."/>
            <person name="Cole G.T."/>
            <person name="Birren B.W."/>
            <person name="Henn M.R."/>
            <person name="Taylor J.W."/>
            <person name="Rounsley S.D."/>
        </authorList>
    </citation>
    <scope>NUCLEOTIDE SEQUENCE [LARGE SCALE GENOMIC DNA]</scope>
    <source>
        <strain evidence="3">RMSCC 757 / Silveira</strain>
    </source>
</reference>